<evidence type="ECO:0000313" key="1">
    <source>
        <dbReference type="EMBL" id="MDQ0447282.1"/>
    </source>
</evidence>
<reference evidence="1 2" key="1">
    <citation type="submission" date="2023-07" db="EMBL/GenBank/DDBJ databases">
        <title>Genomic Encyclopedia of Type Strains, Phase IV (KMG-IV): sequencing the most valuable type-strain genomes for metagenomic binning, comparative biology and taxonomic classification.</title>
        <authorList>
            <person name="Goeker M."/>
        </authorList>
    </citation>
    <scope>NUCLEOTIDE SEQUENCE [LARGE SCALE GENOMIC DNA]</scope>
    <source>
        <strain evidence="1 2">DSM 19013</strain>
    </source>
</reference>
<sequence length="167" mass="18899">MKRNETSPLWAQLEDRWATVVNHAKGIVAAHERGETGYSHERKAAHEVIKVAGDVEAKAVVETALALFLMEGEQPRRFRSDAAFRWQMVRRVRGLTDLNAGTFYDHESGKVKRVYKDLTPRAVAVMGQWLADAFGGAGMHLAKMEERDREKAVSARQEMHQALEELK</sequence>
<evidence type="ECO:0000313" key="2">
    <source>
        <dbReference type="Proteomes" id="UP001231124"/>
    </source>
</evidence>
<proteinExistence type="predicted"/>
<accession>A0ABU0HZL6</accession>
<protein>
    <submittedName>
        <fullName evidence="1">Uncharacterized protein</fullName>
    </submittedName>
</protein>
<gene>
    <name evidence="1" type="ORF">QO012_001778</name>
</gene>
<dbReference type="Proteomes" id="UP001231124">
    <property type="component" value="Unassembled WGS sequence"/>
</dbReference>
<organism evidence="1 2">
    <name type="scientific">Methylobacterium aerolatum</name>
    <dbReference type="NCBI Taxonomy" id="418708"/>
    <lineage>
        <taxon>Bacteria</taxon>
        <taxon>Pseudomonadati</taxon>
        <taxon>Pseudomonadota</taxon>
        <taxon>Alphaproteobacteria</taxon>
        <taxon>Hyphomicrobiales</taxon>
        <taxon>Methylobacteriaceae</taxon>
        <taxon>Methylobacterium</taxon>
    </lineage>
</organism>
<keyword evidence="2" id="KW-1185">Reference proteome</keyword>
<dbReference type="RefSeq" id="WP_238207012.1">
    <property type="nucleotide sequence ID" value="NZ_BPQE01000031.1"/>
</dbReference>
<comment type="caution">
    <text evidence="1">The sequence shown here is derived from an EMBL/GenBank/DDBJ whole genome shotgun (WGS) entry which is preliminary data.</text>
</comment>
<dbReference type="EMBL" id="JAUSVP010000004">
    <property type="protein sequence ID" value="MDQ0447282.1"/>
    <property type="molecule type" value="Genomic_DNA"/>
</dbReference>
<name>A0ABU0HZL6_9HYPH</name>